<dbReference type="VEuPathDB" id="MicrosporidiaDB:M970_081990"/>
<proteinExistence type="predicted"/>
<evidence type="ECO:0000313" key="1">
    <source>
        <dbReference type="EMBL" id="AGE96595.1"/>
    </source>
</evidence>
<dbReference type="VEuPathDB" id="MicrosporidiaDB:ECU08_1990"/>
<dbReference type="VEuPathDB" id="MicrosporidiaDB:AEWD_081960"/>
<gene>
    <name evidence="1" type="ORF">ECU08_1990</name>
</gene>
<dbReference type="VEuPathDB" id="MicrosporidiaDB:AEWQ_082000"/>
<protein>
    <submittedName>
        <fullName evidence="1">Uncharacterized protein</fullName>
    </submittedName>
</protein>
<name>M1KBM1_ENCCN</name>
<dbReference type="AlphaFoldDB" id="M1KBM1"/>
<dbReference type="EMBL" id="KC513625">
    <property type="protein sequence ID" value="AGE96595.1"/>
    <property type="molecule type" value="Genomic_DNA"/>
</dbReference>
<sequence>MHGPLSMQDYGLEVVEAIKFTVDPALLLATWLMRSISNVLNVMKDPRRIPFFLYGSALGRLRENDHEGFWREVGYGIREARREINAFSAHVANMEWDNFDRWFIKRGPRLDELHEFHHKVYKVYLDGLDVVEKNCLEGCNATKMWEILHDLTTFCRGRTSLYVLDILKSDLGNKVMATQKAYSFIKSRNDEESRKLYLICLDDMIKKPDETINDILSASQGSWGNSITWHCKLYGLYWLLKLVTTGSSF</sequence>
<reference evidence="1" key="1">
    <citation type="journal article" date="2013" name="Eukaryot. Cell">
        <title>Extremely Reduced Levels of Heterozygosity in the Vertebrate Pathogen Encephalitozoon cuniculi.</title>
        <authorList>
            <person name="Selman M."/>
            <person name="Sak B."/>
            <person name="Kvac M."/>
            <person name="Farinelli L."/>
            <person name="Weiss L.M."/>
            <person name="Corradi N."/>
        </authorList>
    </citation>
    <scope>NUCLEOTIDE SEQUENCE</scope>
</reference>
<accession>M1KBM1</accession>
<organism evidence="1">
    <name type="scientific">Encephalitozoon cuniculi</name>
    <name type="common">Microsporidian parasite</name>
    <dbReference type="NCBI Taxonomy" id="6035"/>
    <lineage>
        <taxon>Eukaryota</taxon>
        <taxon>Fungi</taxon>
        <taxon>Fungi incertae sedis</taxon>
        <taxon>Microsporidia</taxon>
        <taxon>Unikaryonidae</taxon>
        <taxon>Encephalitozoon</taxon>
    </lineage>
</organism>
<dbReference type="VEuPathDB" id="MicrosporidiaDB:AEWR_081990"/>